<protein>
    <submittedName>
        <fullName evidence="2">Uncharacterized protein</fullName>
    </submittedName>
</protein>
<sequence>MLSEGRHPWGYLDQTSSASAHRSGVVSHRLVVFAPGTNAAERRILMAYRQWPLVGGLGALVTAMVLAPVASWAALVGMLGLYVAGCMVLARVSRELRRACRSVSASSMVVGTTLHRAGDARTLGACRAALLALEKRKDRGEIGEVEFEAGWGQVYATITAAGQPSVR</sequence>
<proteinExistence type="predicted"/>
<dbReference type="Pfam" id="PF20315">
    <property type="entry name" value="DUF6611"/>
    <property type="match status" value="1"/>
</dbReference>
<reference evidence="2" key="2">
    <citation type="submission" date="2023-01" db="EMBL/GenBank/DDBJ databases">
        <authorList>
            <person name="Sun Q."/>
            <person name="Evtushenko L."/>
        </authorList>
    </citation>
    <scope>NUCLEOTIDE SEQUENCE</scope>
    <source>
        <strain evidence="2">VKM Ac-1401</strain>
    </source>
</reference>
<keyword evidence="1" id="KW-0472">Membrane</keyword>
<gene>
    <name evidence="2" type="ORF">GCM10017584_18650</name>
</gene>
<evidence type="ECO:0000256" key="1">
    <source>
        <dbReference type="SAM" id="Phobius"/>
    </source>
</evidence>
<name>A0A9W6LZX9_9MICO</name>
<keyword evidence="1" id="KW-1133">Transmembrane helix</keyword>
<evidence type="ECO:0000313" key="3">
    <source>
        <dbReference type="Proteomes" id="UP001142372"/>
    </source>
</evidence>
<feature type="transmembrane region" description="Helical" evidence="1">
    <location>
        <begin position="73"/>
        <end position="92"/>
    </location>
</feature>
<dbReference type="EMBL" id="BSEN01000006">
    <property type="protein sequence ID" value="GLJ76291.1"/>
    <property type="molecule type" value="Genomic_DNA"/>
</dbReference>
<dbReference type="Proteomes" id="UP001142372">
    <property type="component" value="Unassembled WGS sequence"/>
</dbReference>
<reference evidence="2" key="1">
    <citation type="journal article" date="2014" name="Int. J. Syst. Evol. Microbiol.">
        <title>Complete genome sequence of Corynebacterium casei LMG S-19264T (=DSM 44701T), isolated from a smear-ripened cheese.</title>
        <authorList>
            <consortium name="US DOE Joint Genome Institute (JGI-PGF)"/>
            <person name="Walter F."/>
            <person name="Albersmeier A."/>
            <person name="Kalinowski J."/>
            <person name="Ruckert C."/>
        </authorList>
    </citation>
    <scope>NUCLEOTIDE SEQUENCE</scope>
    <source>
        <strain evidence="2">VKM Ac-1401</strain>
    </source>
</reference>
<evidence type="ECO:0000313" key="2">
    <source>
        <dbReference type="EMBL" id="GLJ76291.1"/>
    </source>
</evidence>
<accession>A0A9W6LZX9</accession>
<comment type="caution">
    <text evidence="2">The sequence shown here is derived from an EMBL/GenBank/DDBJ whole genome shotgun (WGS) entry which is preliminary data.</text>
</comment>
<organism evidence="2 3">
    <name type="scientific">Leifsonia poae</name>
    <dbReference type="NCBI Taxonomy" id="110933"/>
    <lineage>
        <taxon>Bacteria</taxon>
        <taxon>Bacillati</taxon>
        <taxon>Actinomycetota</taxon>
        <taxon>Actinomycetes</taxon>
        <taxon>Micrococcales</taxon>
        <taxon>Microbacteriaceae</taxon>
        <taxon>Leifsonia</taxon>
    </lineage>
</organism>
<dbReference type="AlphaFoldDB" id="A0A9W6LZX9"/>
<keyword evidence="1" id="KW-0812">Transmembrane</keyword>
<keyword evidence="3" id="KW-1185">Reference proteome</keyword>
<dbReference type="InterPro" id="IPR046719">
    <property type="entry name" value="DUF6611"/>
</dbReference>
<feature type="transmembrane region" description="Helical" evidence="1">
    <location>
        <begin position="51"/>
        <end position="67"/>
    </location>
</feature>